<accession>A0ABR1LE40</accession>
<protein>
    <submittedName>
        <fullName evidence="3">Uncharacterized protein</fullName>
    </submittedName>
</protein>
<feature type="chain" id="PRO_5046420063" evidence="2">
    <location>
        <begin position="16"/>
        <end position="567"/>
    </location>
</feature>
<dbReference type="EMBL" id="JBBPDW010000046">
    <property type="protein sequence ID" value="KAK7533513.1"/>
    <property type="molecule type" value="Genomic_DNA"/>
</dbReference>
<feature type="region of interest" description="Disordered" evidence="1">
    <location>
        <begin position="93"/>
        <end position="179"/>
    </location>
</feature>
<dbReference type="PANTHER" id="PTHR35204">
    <property type="entry name" value="YALI0A21131P"/>
    <property type="match status" value="1"/>
</dbReference>
<proteinExistence type="predicted"/>
<evidence type="ECO:0000256" key="2">
    <source>
        <dbReference type="SAM" id="SignalP"/>
    </source>
</evidence>
<evidence type="ECO:0000256" key="1">
    <source>
        <dbReference type="SAM" id="MobiDB-lite"/>
    </source>
</evidence>
<dbReference type="Proteomes" id="UP001365128">
    <property type="component" value="Unassembled WGS sequence"/>
</dbReference>
<feature type="compositionally biased region" description="Pro residues" evidence="1">
    <location>
        <begin position="103"/>
        <end position="120"/>
    </location>
</feature>
<evidence type="ECO:0000313" key="3">
    <source>
        <dbReference type="EMBL" id="KAK7533513.1"/>
    </source>
</evidence>
<keyword evidence="4" id="KW-1185">Reference proteome</keyword>
<organism evidence="3 4">
    <name type="scientific">Phyllosticta citricarpa</name>
    <dbReference type="NCBI Taxonomy" id="55181"/>
    <lineage>
        <taxon>Eukaryota</taxon>
        <taxon>Fungi</taxon>
        <taxon>Dikarya</taxon>
        <taxon>Ascomycota</taxon>
        <taxon>Pezizomycotina</taxon>
        <taxon>Dothideomycetes</taxon>
        <taxon>Dothideomycetes incertae sedis</taxon>
        <taxon>Botryosphaeriales</taxon>
        <taxon>Phyllostictaceae</taxon>
        <taxon>Phyllosticta</taxon>
    </lineage>
</organism>
<sequence length="567" mass="63309">MRLQLLSLLPGLAAGAAITTPTHQPDGLHNANHIFNAIHSSLRQWGSSLQHNGMSFFLASVPEGTQFYHGRRSNETVKGIEWLAFEPEHAMVFAGPRPRRPPPGRGPPGEGPGGGPPGTPPMHTKGGPRKHGRKPPHDDYHGEWNPTDATDRQFPMGKPSSKKAKSEEEEEEESAGYLHTYRTKHPLSLLYIDGMSAGKTNKGTLDSTDLLLLGWNASDDKPHGRWGEDARAQQLCDIAAHEWGDRIDGFLRMEMGFEIILCDFEKHLDTERVTQVEGRVPDERGPKGEFGDITYYRAVAARFDGIGGNRVQLNYDDFVTAYAYGLDLFHGEQLPRLVNASNSILQTMRADVTVLVLSHTPPAVHKKLPAPTNWQNIADMVVERYSTRFPDLLSSRIDSLEKLQAEVKAILRPYIDYSLRNSTAEVERCATPYLSREVLEAPEAAPLAAHAIRGVTTAICSSLFHASQAKTLEDAQAGIRNLTEYLQWTTWKRCSGCNVNEVCFIPIWPVGRTQDYENPQCQSSLPNSRGDSYWRGLGPHCKEKEGHYPYPYPYPYGQEGRCENYEL</sequence>
<comment type="caution">
    <text evidence="3">The sequence shown here is derived from an EMBL/GenBank/DDBJ whole genome shotgun (WGS) entry which is preliminary data.</text>
</comment>
<evidence type="ECO:0000313" key="4">
    <source>
        <dbReference type="Proteomes" id="UP001365128"/>
    </source>
</evidence>
<gene>
    <name evidence="3" type="ORF">IWX46DRAFT_327505</name>
</gene>
<name>A0ABR1LE40_9PEZI</name>
<dbReference type="InterPro" id="IPR038921">
    <property type="entry name" value="YOR389W-like"/>
</dbReference>
<reference evidence="3 4" key="1">
    <citation type="submission" date="2024-04" db="EMBL/GenBank/DDBJ databases">
        <title>Phyllosticta paracitricarpa is synonymous to the EU quarantine fungus P. citricarpa based on phylogenomic analyses.</title>
        <authorList>
            <consortium name="Lawrence Berkeley National Laboratory"/>
            <person name="Van Ingen-Buijs V.A."/>
            <person name="Van Westerhoven A.C."/>
            <person name="Haridas S."/>
            <person name="Skiadas P."/>
            <person name="Martin F."/>
            <person name="Groenewald J.Z."/>
            <person name="Crous P.W."/>
            <person name="Seidl M.F."/>
        </authorList>
    </citation>
    <scope>NUCLEOTIDE SEQUENCE [LARGE SCALE GENOMIC DNA]</scope>
    <source>
        <strain evidence="3 4">CBS 122670</strain>
    </source>
</reference>
<feature type="signal peptide" evidence="2">
    <location>
        <begin position="1"/>
        <end position="15"/>
    </location>
</feature>
<dbReference type="PANTHER" id="PTHR35204:SF1">
    <property type="entry name" value="ENTEROTOXIN"/>
    <property type="match status" value="1"/>
</dbReference>
<keyword evidence="2" id="KW-0732">Signal</keyword>